<dbReference type="PANTHER" id="PTHR10796">
    <property type="entry name" value="PATCHED-RELATED"/>
    <property type="match status" value="1"/>
</dbReference>
<dbReference type="EMBL" id="CAJNOV010015738">
    <property type="protein sequence ID" value="CAF1579114.1"/>
    <property type="molecule type" value="Genomic_DNA"/>
</dbReference>
<feature type="transmembrane region" description="Helical" evidence="7">
    <location>
        <begin position="48"/>
        <end position="66"/>
    </location>
</feature>
<dbReference type="EMBL" id="CAJNOW010005826">
    <property type="protein sequence ID" value="CAF1465327.1"/>
    <property type="molecule type" value="Genomic_DNA"/>
</dbReference>
<feature type="transmembrane region" description="Helical" evidence="7">
    <location>
        <begin position="828"/>
        <end position="851"/>
    </location>
</feature>
<feature type="transmembrane region" description="Helical" evidence="7">
    <location>
        <begin position="759"/>
        <end position="780"/>
    </location>
</feature>
<keyword evidence="4 7" id="KW-1133">Transmembrane helix</keyword>
<proteinExistence type="inferred from homology"/>
<keyword evidence="6" id="KW-0325">Glycoprotein</keyword>
<dbReference type="Proteomes" id="UP000663834">
    <property type="component" value="Unassembled WGS sequence"/>
</dbReference>
<evidence type="ECO:0000256" key="3">
    <source>
        <dbReference type="ARBA" id="ARBA00022692"/>
    </source>
</evidence>
<feature type="transmembrane region" description="Helical" evidence="7">
    <location>
        <begin position="423"/>
        <end position="452"/>
    </location>
</feature>
<evidence type="ECO:0000313" key="9">
    <source>
        <dbReference type="EMBL" id="CAF1465327.1"/>
    </source>
</evidence>
<dbReference type="EMBL" id="CAJNRE010000074">
    <property type="protein sequence ID" value="CAF1915282.1"/>
    <property type="molecule type" value="Genomic_DNA"/>
</dbReference>
<dbReference type="Proteomes" id="UP000663824">
    <property type="component" value="Unassembled WGS sequence"/>
</dbReference>
<feature type="transmembrane region" description="Helical" evidence="7">
    <location>
        <begin position="355"/>
        <end position="375"/>
    </location>
</feature>
<evidence type="ECO:0000259" key="8">
    <source>
        <dbReference type="PROSITE" id="PS50156"/>
    </source>
</evidence>
<feature type="transmembrane region" description="Helical" evidence="7">
    <location>
        <begin position="501"/>
        <end position="526"/>
    </location>
</feature>
<feature type="transmembrane region" description="Helical" evidence="7">
    <location>
        <begin position="792"/>
        <end position="816"/>
    </location>
</feature>
<dbReference type="OrthoDB" id="6510177at2759"/>
<dbReference type="GO" id="GO:0016020">
    <property type="term" value="C:membrane"/>
    <property type="evidence" value="ECO:0007669"/>
    <property type="project" value="UniProtKB-SubCell"/>
</dbReference>
<evidence type="ECO:0000256" key="4">
    <source>
        <dbReference type="ARBA" id="ARBA00022989"/>
    </source>
</evidence>
<keyword evidence="5 7" id="KW-0472">Membrane</keyword>
<dbReference type="PANTHER" id="PTHR10796:SF92">
    <property type="entry name" value="PATCHED-RELATED, ISOFORM A"/>
    <property type="match status" value="1"/>
</dbReference>
<dbReference type="SUPFAM" id="SSF82866">
    <property type="entry name" value="Multidrug efflux transporter AcrB transmembrane domain"/>
    <property type="match status" value="2"/>
</dbReference>
<dbReference type="AlphaFoldDB" id="A0A816K9A9"/>
<dbReference type="InterPro" id="IPR003392">
    <property type="entry name" value="PTHD_SSD"/>
</dbReference>
<comment type="caution">
    <text evidence="11">The sequence shown here is derived from an EMBL/GenBank/DDBJ whole genome shotgun (WGS) entry which is preliminary data.</text>
</comment>
<feature type="transmembrane region" description="Helical" evidence="7">
    <location>
        <begin position="324"/>
        <end position="349"/>
    </location>
</feature>
<comment type="similarity">
    <text evidence="2">Belongs to the patched family.</text>
</comment>
<keyword evidence="3 7" id="KW-0812">Transmembrane</keyword>
<evidence type="ECO:0000256" key="1">
    <source>
        <dbReference type="ARBA" id="ARBA00004141"/>
    </source>
</evidence>
<dbReference type="Gene3D" id="1.20.1640.10">
    <property type="entry name" value="Multidrug efflux transporter AcrB transmembrane domain"/>
    <property type="match status" value="2"/>
</dbReference>
<evidence type="ECO:0000256" key="2">
    <source>
        <dbReference type="ARBA" id="ARBA00005585"/>
    </source>
</evidence>
<gene>
    <name evidence="10" type="ORF">CJN711_LOCUS32792</name>
    <name evidence="9" type="ORF">KQP761_LOCUS12750</name>
    <name evidence="11" type="ORF">MBJ925_LOCUS1155</name>
</gene>
<evidence type="ECO:0000313" key="12">
    <source>
        <dbReference type="Proteomes" id="UP000663824"/>
    </source>
</evidence>
<feature type="domain" description="SSD" evidence="8">
    <location>
        <begin position="293"/>
        <end position="451"/>
    </location>
</feature>
<feature type="transmembrane region" description="Helical" evidence="7">
    <location>
        <begin position="396"/>
        <end position="417"/>
    </location>
</feature>
<evidence type="ECO:0000256" key="6">
    <source>
        <dbReference type="ARBA" id="ARBA00023180"/>
    </source>
</evidence>
<evidence type="ECO:0000256" key="5">
    <source>
        <dbReference type="ARBA" id="ARBA00023136"/>
    </source>
</evidence>
<evidence type="ECO:0000313" key="11">
    <source>
        <dbReference type="EMBL" id="CAF1915282.1"/>
    </source>
</evidence>
<accession>A0A816K9A9</accession>
<feature type="transmembrane region" description="Helical" evidence="7">
    <location>
        <begin position="726"/>
        <end position="747"/>
    </location>
</feature>
<organism evidence="11 12">
    <name type="scientific">Rotaria magnacalcarata</name>
    <dbReference type="NCBI Taxonomy" id="392030"/>
    <lineage>
        <taxon>Eukaryota</taxon>
        <taxon>Metazoa</taxon>
        <taxon>Spiralia</taxon>
        <taxon>Gnathifera</taxon>
        <taxon>Rotifera</taxon>
        <taxon>Eurotatoria</taxon>
        <taxon>Bdelloidea</taxon>
        <taxon>Philodinida</taxon>
        <taxon>Philodinidae</taxon>
        <taxon>Rotaria</taxon>
    </lineage>
</organism>
<dbReference type="PROSITE" id="PS50156">
    <property type="entry name" value="SSD"/>
    <property type="match status" value="1"/>
</dbReference>
<dbReference type="Pfam" id="PF02460">
    <property type="entry name" value="Patched"/>
    <property type="match status" value="1"/>
</dbReference>
<feature type="transmembrane region" description="Helical" evidence="7">
    <location>
        <begin position="697"/>
        <end position="719"/>
    </location>
</feature>
<dbReference type="InterPro" id="IPR000731">
    <property type="entry name" value="SSD"/>
</dbReference>
<dbReference type="InterPro" id="IPR051697">
    <property type="entry name" value="Patched_domain-protein"/>
</dbReference>
<protein>
    <recommendedName>
        <fullName evidence="8">SSD domain-containing protein</fullName>
    </recommendedName>
</protein>
<reference evidence="11" key="1">
    <citation type="submission" date="2021-02" db="EMBL/GenBank/DDBJ databases">
        <authorList>
            <person name="Nowell W R."/>
        </authorList>
    </citation>
    <scope>NUCLEOTIDE SEQUENCE</scope>
</reference>
<comment type="subcellular location">
    <subcellularLocation>
        <location evidence="1">Membrane</location>
        <topology evidence="1">Multi-pass membrane protein</topology>
    </subcellularLocation>
</comment>
<evidence type="ECO:0000256" key="7">
    <source>
        <dbReference type="SAM" id="Phobius"/>
    </source>
</evidence>
<dbReference type="Proteomes" id="UP000663855">
    <property type="component" value="Unassembled WGS sequence"/>
</dbReference>
<name>A0A816K9A9_9BILA</name>
<evidence type="ECO:0000313" key="10">
    <source>
        <dbReference type="EMBL" id="CAF1579114.1"/>
    </source>
</evidence>
<sequence>MSTNNDGIPNNRTMLRKRNLFEYLFLECNKFYESQFSTVGKHIGSRPYAFICIPFLLTGLCLLGFLRLNMNNNADELFIPVNSKSLRDRDIVAKLLPMNYDEYYLHQDYDFGLFGDVIFIAKDYRNIARPVLKTELERIYNLVQHVNVTYNNQTYFYKDLCAKRINKCVTEGELFFRENFWKRLNDTELHKYMVNDLYTDDDGVPNLLTFIFGKNLKLDLDKGTLYAKTLKLRFNLRRTTMKNNKNENIEIISRMWEQAFLEFFRHFESIMIDVFYSVSTSIDQELENNINLDMFLVVITFVVMIIVTTICLSLRGPMAQSPAYLSAIGVLATMLGLVSGFGFCALIGIPMCSLVFATPFLIIGVGTDDMFLIFSAYHRTKSSETTSQRLADTFRICGSGITITSLTNIIAFLVGAITDFYGIRLFCFYTSASIAFCYFYQILLFGSAVAIYNGFINNNRHTLVPCIVDHAQTPNTRRRRRRHRQQCLPWKEMFVYVIRPLFTTCGQVIVCIVFLIFTISAFYGALQMRDGMKLGQLLSDKSYANHYFDKFDKEFEPYPLVHFIITEPIPYWRDDYMKRIRNLVKTAKELEGMNHKVEISWFSLLAYDSQDYPFDNGTEFIGILRGFINLFPTFDNDLLLNNTHLLVSRFYLQFGRVFYNSSDGYLVNQLRSLAEQSKLPIKVYSNLFKYYEQMYEVIPNIIQTFLIALEAMYIATLIIIPDLQSVIIIISTMLMILVSLVATLHAWGIQVSSVMMVEMVMSIGFCSDFCVHIVHAFLTATGTRKERAQQALINMGMPILCASLSSIIGVLFLGLAQSYLFRTFFKTMVSIMILGVVHALCFLPVILSLIGSHWPSHEIDKLQQNNSIQMTTSTNKDVQINGHNIEQGKTKKGKLQRAPDTIEEEETDDFIPTAKLMETVTSNLKN</sequence>
<feature type="transmembrane region" description="Helical" evidence="7">
    <location>
        <begin position="294"/>
        <end position="312"/>
    </location>
</feature>